<feature type="region of interest" description="Disordered" evidence="1">
    <location>
        <begin position="243"/>
        <end position="279"/>
    </location>
</feature>
<evidence type="ECO:0000313" key="2">
    <source>
        <dbReference type="EMBL" id="ODQ46869.1"/>
    </source>
</evidence>
<dbReference type="STRING" id="763406.A0A1E3NL59"/>
<feature type="compositionally biased region" description="Low complexity" evidence="1">
    <location>
        <begin position="191"/>
        <end position="204"/>
    </location>
</feature>
<dbReference type="EMBL" id="KV454003">
    <property type="protein sequence ID" value="ODQ46869.1"/>
    <property type="molecule type" value="Genomic_DNA"/>
</dbReference>
<gene>
    <name evidence="2" type="ORF">PICMEDRAFT_137959</name>
</gene>
<keyword evidence="3" id="KW-1185">Reference proteome</keyword>
<protein>
    <recommendedName>
        <fullName evidence="4">Zinc finger C3HC4 RING-type domain-containing protein</fullName>
    </recommendedName>
</protein>
<dbReference type="GO" id="GO:0004842">
    <property type="term" value="F:ubiquitin-protein transferase activity"/>
    <property type="evidence" value="ECO:0007669"/>
    <property type="project" value="TreeGrafter"/>
</dbReference>
<accession>A0A1E3NL59</accession>
<evidence type="ECO:0000313" key="3">
    <source>
        <dbReference type="Proteomes" id="UP000094455"/>
    </source>
</evidence>
<proteinExistence type="predicted"/>
<dbReference type="OrthoDB" id="4090114at2759"/>
<feature type="region of interest" description="Disordered" evidence="1">
    <location>
        <begin position="1"/>
        <end position="103"/>
    </location>
</feature>
<feature type="region of interest" description="Disordered" evidence="1">
    <location>
        <begin position="191"/>
        <end position="213"/>
    </location>
</feature>
<dbReference type="Proteomes" id="UP000094455">
    <property type="component" value="Unassembled WGS sequence"/>
</dbReference>
<dbReference type="GO" id="GO:0033768">
    <property type="term" value="C:SUMO-targeted ubiquitin ligase complex"/>
    <property type="evidence" value="ECO:0007669"/>
    <property type="project" value="TreeGrafter"/>
</dbReference>
<feature type="compositionally biased region" description="Low complexity" evidence="1">
    <location>
        <begin position="83"/>
        <end position="103"/>
    </location>
</feature>
<dbReference type="PANTHER" id="PTHR28042">
    <property type="entry name" value="E3 UBIQUITIN-PROTEIN LIGASE COMPLEX SLX5-SLX8 SUBUNIT SLX5"/>
    <property type="match status" value="1"/>
</dbReference>
<feature type="compositionally biased region" description="Polar residues" evidence="1">
    <location>
        <begin position="30"/>
        <end position="50"/>
    </location>
</feature>
<dbReference type="RefSeq" id="XP_019017982.1">
    <property type="nucleotide sequence ID" value="XM_019160113.1"/>
</dbReference>
<feature type="compositionally biased region" description="Polar residues" evidence="1">
    <location>
        <begin position="250"/>
        <end position="265"/>
    </location>
</feature>
<feature type="compositionally biased region" description="Basic residues" evidence="1">
    <location>
        <begin position="66"/>
        <end position="76"/>
    </location>
</feature>
<feature type="compositionally biased region" description="Basic and acidic residues" evidence="1">
    <location>
        <begin position="150"/>
        <end position="163"/>
    </location>
</feature>
<feature type="region of interest" description="Disordered" evidence="1">
    <location>
        <begin position="150"/>
        <end position="172"/>
    </location>
</feature>
<sequence length="608" mass="67517">MLSRSSTLENQGQDSHGNGGVVDNDDNDDIQITSASSANTGIAEQLQNQHSRQRRRLRTENERQRLRQQRQQRRNRHGDGPRTSTSTGTSQGANATAGSGASSNIDDPIVIDLHASQEAVSGFYTNPNTHIQDDGPILITSDAEDLESIERNGLDDPGFHSDTEVSGSTSPRVRMALSADQTSIRNALSAQQQHLQHLINQQQQRENAPSTHEMDDDIQFVGERELPDLQILRSAPGYELHTPSGPLFVPTTTSSEIRSAGNRSRATMGRFGARTPGSSGFLGLVRSNRRATPSQHTLRQRQLEANRRARDAAGNTVADRVRRRPQRSSVRAGHELQNVTVNGRPRNHPILSLEGLQAYSNMYRFLHSLGFRDDSTVFQDVGGFPWISGGGDGGGNGEMENGDGSNVPANVMRILQNRDEERENQRIQMRNTIATTEKNKKAKEARVDLRQRMKFSNNLGEQGQTDVCLLCGVTLLQGIPENCFGEGAEDREKAVKRLVREGFISPWKAWTRFTKIEVDLSKKVFFGTCGHIYCGRCVNNIMKFRGLTARQRKDELNKTKKDPAASLDRVSAWDQNFENPAFAAPLKCIADGCTRRFTGKTPFNELYV</sequence>
<evidence type="ECO:0008006" key="4">
    <source>
        <dbReference type="Google" id="ProtNLM"/>
    </source>
</evidence>
<dbReference type="PANTHER" id="PTHR28042:SF1">
    <property type="entry name" value="E3 UBIQUITIN-PROTEIN LIGASE COMPLEX SLX5-SLX8 SUBUNIT SLX5"/>
    <property type="match status" value="1"/>
</dbReference>
<name>A0A1E3NL59_9ASCO</name>
<dbReference type="InterPro" id="IPR038886">
    <property type="entry name" value="E3_SLX5/Rfp1"/>
</dbReference>
<dbReference type="GeneID" id="30176800"/>
<feature type="region of interest" description="Disordered" evidence="1">
    <location>
        <begin position="306"/>
        <end position="333"/>
    </location>
</feature>
<evidence type="ECO:0000256" key="1">
    <source>
        <dbReference type="SAM" id="MobiDB-lite"/>
    </source>
</evidence>
<reference evidence="2 3" key="1">
    <citation type="journal article" date="2016" name="Proc. Natl. Acad. Sci. U.S.A.">
        <title>Comparative genomics of biotechnologically important yeasts.</title>
        <authorList>
            <person name="Riley R."/>
            <person name="Haridas S."/>
            <person name="Wolfe K.H."/>
            <person name="Lopes M.R."/>
            <person name="Hittinger C.T."/>
            <person name="Goeker M."/>
            <person name="Salamov A.A."/>
            <person name="Wisecaver J.H."/>
            <person name="Long T.M."/>
            <person name="Calvey C.H."/>
            <person name="Aerts A.L."/>
            <person name="Barry K.W."/>
            <person name="Choi C."/>
            <person name="Clum A."/>
            <person name="Coughlan A.Y."/>
            <person name="Deshpande S."/>
            <person name="Douglass A.P."/>
            <person name="Hanson S.J."/>
            <person name="Klenk H.-P."/>
            <person name="LaButti K.M."/>
            <person name="Lapidus A."/>
            <person name="Lindquist E.A."/>
            <person name="Lipzen A.M."/>
            <person name="Meier-Kolthoff J.P."/>
            <person name="Ohm R.A."/>
            <person name="Otillar R.P."/>
            <person name="Pangilinan J.L."/>
            <person name="Peng Y."/>
            <person name="Rokas A."/>
            <person name="Rosa C.A."/>
            <person name="Scheuner C."/>
            <person name="Sibirny A.A."/>
            <person name="Slot J.C."/>
            <person name="Stielow J.B."/>
            <person name="Sun H."/>
            <person name="Kurtzman C.P."/>
            <person name="Blackwell M."/>
            <person name="Grigoriev I.V."/>
            <person name="Jeffries T.W."/>
        </authorList>
    </citation>
    <scope>NUCLEOTIDE SEQUENCE [LARGE SCALE GENOMIC DNA]</scope>
    <source>
        <strain evidence="2 3">NRRL Y-2026</strain>
    </source>
</reference>
<organism evidence="2 3">
    <name type="scientific">Pichia membranifaciens NRRL Y-2026</name>
    <dbReference type="NCBI Taxonomy" id="763406"/>
    <lineage>
        <taxon>Eukaryota</taxon>
        <taxon>Fungi</taxon>
        <taxon>Dikarya</taxon>
        <taxon>Ascomycota</taxon>
        <taxon>Saccharomycotina</taxon>
        <taxon>Pichiomycetes</taxon>
        <taxon>Pichiales</taxon>
        <taxon>Pichiaceae</taxon>
        <taxon>Pichia</taxon>
    </lineage>
</organism>
<dbReference type="AlphaFoldDB" id="A0A1E3NL59"/>
<feature type="compositionally biased region" description="Polar residues" evidence="1">
    <location>
        <begin position="1"/>
        <end position="16"/>
    </location>
</feature>